<sequence length="157" mass="17595">MISSPYGEPATLLHRFGRTFRVWGYGVSHSHLLLRSRKDGVEDSRLDLHFEAVDSMQLVKRYEDLELHAVDDAEFSRVYEESGVPPGWRDTRLVVRLRSRSGTGYVQCGRIVVDRHQDDGDGPGDESAIRDVVWSLRPSGLRAPGGPAGDPSAHRQE</sequence>
<keyword evidence="3" id="KW-1185">Reference proteome</keyword>
<feature type="region of interest" description="Disordered" evidence="1">
    <location>
        <begin position="138"/>
        <end position="157"/>
    </location>
</feature>
<proteinExistence type="predicted"/>
<gene>
    <name evidence="2" type="ORF">ACFPRK_02895</name>
</gene>
<organism evidence="2 3">
    <name type="scientific">Streptomyces mutomycini</name>
    <dbReference type="NCBI Taxonomy" id="284036"/>
    <lineage>
        <taxon>Bacteria</taxon>
        <taxon>Bacillati</taxon>
        <taxon>Actinomycetota</taxon>
        <taxon>Actinomycetes</taxon>
        <taxon>Kitasatosporales</taxon>
        <taxon>Streptomycetaceae</taxon>
        <taxon>Streptomyces</taxon>
    </lineage>
</organism>
<dbReference type="Proteomes" id="UP001596208">
    <property type="component" value="Unassembled WGS sequence"/>
</dbReference>
<evidence type="ECO:0000256" key="1">
    <source>
        <dbReference type="SAM" id="MobiDB-lite"/>
    </source>
</evidence>
<name>A0ABW0AXH3_9ACTN</name>
<accession>A0ABW0AXH3</accession>
<dbReference type="EMBL" id="JBHSKI010000001">
    <property type="protein sequence ID" value="MFC5169553.1"/>
    <property type="molecule type" value="Genomic_DNA"/>
</dbReference>
<protein>
    <submittedName>
        <fullName evidence="2">Uncharacterized protein</fullName>
    </submittedName>
</protein>
<reference evidence="3" key="1">
    <citation type="journal article" date="2019" name="Int. J. Syst. Evol. Microbiol.">
        <title>The Global Catalogue of Microorganisms (GCM) 10K type strain sequencing project: providing services to taxonomists for standard genome sequencing and annotation.</title>
        <authorList>
            <consortium name="The Broad Institute Genomics Platform"/>
            <consortium name="The Broad Institute Genome Sequencing Center for Infectious Disease"/>
            <person name="Wu L."/>
            <person name="Ma J."/>
        </authorList>
    </citation>
    <scope>NUCLEOTIDE SEQUENCE [LARGE SCALE GENOMIC DNA]</scope>
    <source>
        <strain evidence="3">CGMCC 4.1721</strain>
    </source>
</reference>
<evidence type="ECO:0000313" key="3">
    <source>
        <dbReference type="Proteomes" id="UP001596208"/>
    </source>
</evidence>
<evidence type="ECO:0000313" key="2">
    <source>
        <dbReference type="EMBL" id="MFC5169553.1"/>
    </source>
</evidence>
<comment type="caution">
    <text evidence="2">The sequence shown here is derived from an EMBL/GenBank/DDBJ whole genome shotgun (WGS) entry which is preliminary data.</text>
</comment>
<dbReference type="RefSeq" id="WP_234316824.1">
    <property type="nucleotide sequence ID" value="NZ_JBFADZ010000007.1"/>
</dbReference>